<evidence type="ECO:0000256" key="10">
    <source>
        <dbReference type="NCBIfam" id="TIGR03247"/>
    </source>
</evidence>
<dbReference type="Proteomes" id="UP000271870">
    <property type="component" value="Unassembled WGS sequence"/>
</dbReference>
<dbReference type="SUPFAM" id="SSF54826">
    <property type="entry name" value="Enolase N-terminal domain-like"/>
    <property type="match status" value="1"/>
</dbReference>
<evidence type="ECO:0000259" key="11">
    <source>
        <dbReference type="SMART" id="SM00922"/>
    </source>
</evidence>
<protein>
    <recommendedName>
        <fullName evidence="6 10">Glucarate dehydratase</fullName>
        <ecNumber evidence="6 10">4.2.1.40</ecNumber>
    </recommendedName>
</protein>
<dbReference type="Pfam" id="PF13378">
    <property type="entry name" value="MR_MLE_C"/>
    <property type="match status" value="1"/>
</dbReference>
<name>A0ABX9WUQ6_9GAMM</name>
<dbReference type="PANTHER" id="PTHR48080">
    <property type="entry name" value="D-GALACTONATE DEHYDRATASE-RELATED"/>
    <property type="match status" value="1"/>
</dbReference>
<dbReference type="EC" id="4.2.1.40" evidence="6 10"/>
<dbReference type="GO" id="GO:0008872">
    <property type="term" value="F:glucarate dehydratase activity"/>
    <property type="evidence" value="ECO:0007669"/>
    <property type="project" value="UniProtKB-EC"/>
</dbReference>
<sequence>MTSQSSTPVITSMQVIPVAGHDSMLLNLSGAHAPYFTRNIVILQDNAGHTGVGEIPGGEKIRQTLEDAAALVVGKTLGEYKNVMTAVRHQFADRDASGRGLQTFDLRTTIHVVTGIEAAMLDLLGQFLNVPVAALLGDGQQRDAVEMLGYLFYIGDRNKTDLPYQNQSNEKCDWYRLRHEEALTPETVVRLAEAAYEKYGFNDFKLKGGVLAGSEEAEAVTALAKRFPQARITLDPNGAWSLNEAIGLGKQLRGVLAYAEDPCGAEQGFSGREVMAEFRRATGLPTATNMIATDWRQMGHTISLQSVDIPLADPHFWTMQGSVRVAQMCHEWGLTWGSHSNNHFDISLAMFTHVAAAAPGRITAIDTHWIWQEGNQRLTKEPLQIVGGMVEVPKKPGLGVELDMDQVMKAHELYKNMGLGARNDAVGMQYLVPGWTFDNKRPCLVR</sequence>
<comment type="similarity">
    <text evidence="5">Belongs to the mandelate racemase/muconate lactonizing enzyme family. GalD subfamily.</text>
</comment>
<dbReference type="SUPFAM" id="SSF51604">
    <property type="entry name" value="Enolase C-terminal domain-like"/>
    <property type="match status" value="1"/>
</dbReference>
<keyword evidence="7" id="KW-0479">Metal-binding</keyword>
<dbReference type="CDD" id="cd03323">
    <property type="entry name" value="D-glucarate_dehydratase"/>
    <property type="match status" value="1"/>
</dbReference>
<evidence type="ECO:0000256" key="6">
    <source>
        <dbReference type="ARBA" id="ARBA00011973"/>
    </source>
</evidence>
<keyword evidence="9 12" id="KW-0456">Lyase</keyword>
<reference evidence="12 13" key="1">
    <citation type="submission" date="2018-11" db="EMBL/GenBank/DDBJ databases">
        <title>Characterization of surface water Dickeya isolates.</title>
        <authorList>
            <person name="Van Gijsegem F."/>
            <person name="Pedron J."/>
        </authorList>
    </citation>
    <scope>NUCLEOTIDE SEQUENCE [LARGE SCALE GENOMIC DNA]</scope>
    <source>
        <strain evidence="12 13">FVG10-MFV-A16</strain>
    </source>
</reference>
<dbReference type="RefSeq" id="WP_033569241.1">
    <property type="nucleotide sequence ID" value="NZ_JBPWOM010000022.1"/>
</dbReference>
<dbReference type="NCBIfam" id="TIGR03247">
    <property type="entry name" value="glucar-dehydr"/>
    <property type="match status" value="1"/>
</dbReference>
<evidence type="ECO:0000313" key="12">
    <source>
        <dbReference type="EMBL" id="RNM23065.1"/>
    </source>
</evidence>
<comment type="cofactor">
    <cofactor evidence="2">
        <name>Mg(2+)</name>
        <dbReference type="ChEBI" id="CHEBI:18420"/>
    </cofactor>
</comment>
<dbReference type="SFLD" id="SFLDG00055">
    <property type="entry name" value="glucarate_dehydratase"/>
    <property type="match status" value="1"/>
</dbReference>
<dbReference type="SFLD" id="SFLDF00005">
    <property type="entry name" value="glucarate_dehydratase"/>
    <property type="match status" value="1"/>
</dbReference>
<comment type="similarity">
    <text evidence="4">Belongs to the mandelate racemase/muconate lactonizing enzyme family. GlucD subfamily.</text>
</comment>
<dbReference type="InterPro" id="IPR036849">
    <property type="entry name" value="Enolase-like_C_sf"/>
</dbReference>
<evidence type="ECO:0000256" key="1">
    <source>
        <dbReference type="ARBA" id="ARBA00001426"/>
    </source>
</evidence>
<evidence type="ECO:0000256" key="9">
    <source>
        <dbReference type="ARBA" id="ARBA00023239"/>
    </source>
</evidence>
<comment type="catalytic activity">
    <reaction evidence="1">
        <text>D-glucarate = 5-dehydro-4-deoxy-D-glucarate + H2O</text>
        <dbReference type="Rhea" id="RHEA:14573"/>
        <dbReference type="ChEBI" id="CHEBI:15377"/>
        <dbReference type="ChEBI" id="CHEBI:30612"/>
        <dbReference type="ChEBI" id="CHEBI:42819"/>
        <dbReference type="EC" id="4.2.1.40"/>
    </reaction>
</comment>
<dbReference type="SMART" id="SM00922">
    <property type="entry name" value="MR_MLE"/>
    <property type="match status" value="1"/>
</dbReference>
<dbReference type="Gene3D" id="3.20.20.120">
    <property type="entry name" value="Enolase-like C-terminal domain"/>
    <property type="match status" value="1"/>
</dbReference>
<evidence type="ECO:0000256" key="5">
    <source>
        <dbReference type="ARBA" id="ARBA00010339"/>
    </source>
</evidence>
<dbReference type="InterPro" id="IPR034593">
    <property type="entry name" value="DgoD-like"/>
</dbReference>
<evidence type="ECO:0000256" key="8">
    <source>
        <dbReference type="ARBA" id="ARBA00022842"/>
    </source>
</evidence>
<evidence type="ECO:0000256" key="2">
    <source>
        <dbReference type="ARBA" id="ARBA00001946"/>
    </source>
</evidence>
<gene>
    <name evidence="12" type="primary">gudD</name>
    <name evidence="12" type="ORF">EFS38_11360</name>
</gene>
<accession>A0ABX9WUQ6</accession>
<dbReference type="InterPro" id="IPR013342">
    <property type="entry name" value="Mandelate_racemase_C"/>
</dbReference>
<evidence type="ECO:0000256" key="7">
    <source>
        <dbReference type="ARBA" id="ARBA00022723"/>
    </source>
</evidence>
<evidence type="ECO:0000313" key="13">
    <source>
        <dbReference type="Proteomes" id="UP000271870"/>
    </source>
</evidence>
<dbReference type="InterPro" id="IPR017653">
    <property type="entry name" value="Glucarate_dehydratase"/>
</dbReference>
<evidence type="ECO:0000256" key="3">
    <source>
        <dbReference type="ARBA" id="ARBA00005183"/>
    </source>
</evidence>
<dbReference type="InterPro" id="IPR029017">
    <property type="entry name" value="Enolase-like_N"/>
</dbReference>
<dbReference type="InterPro" id="IPR034598">
    <property type="entry name" value="GlucD-like"/>
</dbReference>
<dbReference type="SFLD" id="SFLDS00001">
    <property type="entry name" value="Enolase"/>
    <property type="match status" value="1"/>
</dbReference>
<evidence type="ECO:0000256" key="4">
    <source>
        <dbReference type="ARBA" id="ARBA00009938"/>
    </source>
</evidence>
<organism evidence="12 13">
    <name type="scientific">Dickeya undicola</name>
    <dbReference type="NCBI Taxonomy" id="1577887"/>
    <lineage>
        <taxon>Bacteria</taxon>
        <taxon>Pseudomonadati</taxon>
        <taxon>Pseudomonadota</taxon>
        <taxon>Gammaproteobacteria</taxon>
        <taxon>Enterobacterales</taxon>
        <taxon>Pectobacteriaceae</taxon>
        <taxon>Dickeya</taxon>
    </lineage>
</organism>
<keyword evidence="13" id="KW-1185">Reference proteome</keyword>
<keyword evidence="8" id="KW-0460">Magnesium</keyword>
<dbReference type="EMBL" id="RJLS01000011">
    <property type="protein sequence ID" value="RNM23065.1"/>
    <property type="molecule type" value="Genomic_DNA"/>
</dbReference>
<comment type="caution">
    <text evidence="12">The sequence shown here is derived from an EMBL/GenBank/DDBJ whole genome shotgun (WGS) entry which is preliminary data.</text>
</comment>
<dbReference type="InterPro" id="IPR029065">
    <property type="entry name" value="Enolase_C-like"/>
</dbReference>
<proteinExistence type="inferred from homology"/>
<dbReference type="PANTHER" id="PTHR48080:SF4">
    <property type="entry name" value="GLUCARATE DEHYDRATASE"/>
    <property type="match status" value="1"/>
</dbReference>
<dbReference type="Gene3D" id="3.30.390.10">
    <property type="entry name" value="Enolase-like, N-terminal domain"/>
    <property type="match status" value="1"/>
</dbReference>
<comment type="pathway">
    <text evidence="3">Carbohydrate acid metabolism; D-glucarate degradation; 2,5-dioxopentanoate from D-glucarate: step 1/2.</text>
</comment>
<feature type="domain" description="Mandelate racemase/muconate lactonizing enzyme C-terminal" evidence="11">
    <location>
        <begin position="185"/>
        <end position="285"/>
    </location>
</feature>